<evidence type="ECO:0000256" key="3">
    <source>
        <dbReference type="ARBA" id="ARBA00022525"/>
    </source>
</evidence>
<name>A0A834M4I7_RHYFE</name>
<dbReference type="EMBL" id="JAACXV010014128">
    <property type="protein sequence ID" value="KAF7270133.1"/>
    <property type="molecule type" value="Genomic_DNA"/>
</dbReference>
<keyword evidence="9" id="KW-1185">Reference proteome</keyword>
<dbReference type="Pfam" id="PF00007">
    <property type="entry name" value="Cys_knot"/>
    <property type="match status" value="1"/>
</dbReference>
<comment type="subcellular location">
    <subcellularLocation>
        <location evidence="1">Secreted</location>
    </subcellularLocation>
</comment>
<organism evidence="8 9">
    <name type="scientific">Rhynchophorus ferrugineus</name>
    <name type="common">Red palm weevil</name>
    <name type="synonym">Curculio ferrugineus</name>
    <dbReference type="NCBI Taxonomy" id="354439"/>
    <lineage>
        <taxon>Eukaryota</taxon>
        <taxon>Metazoa</taxon>
        <taxon>Ecdysozoa</taxon>
        <taxon>Arthropoda</taxon>
        <taxon>Hexapoda</taxon>
        <taxon>Insecta</taxon>
        <taxon>Pterygota</taxon>
        <taxon>Neoptera</taxon>
        <taxon>Endopterygota</taxon>
        <taxon>Coleoptera</taxon>
        <taxon>Polyphaga</taxon>
        <taxon>Cucujiformia</taxon>
        <taxon>Curculionidae</taxon>
        <taxon>Dryophthorinae</taxon>
        <taxon>Rhynchophorus</taxon>
    </lineage>
</organism>
<dbReference type="GO" id="GO:0005737">
    <property type="term" value="C:cytoplasm"/>
    <property type="evidence" value="ECO:0007669"/>
    <property type="project" value="TreeGrafter"/>
</dbReference>
<dbReference type="GO" id="GO:0005615">
    <property type="term" value="C:extracellular space"/>
    <property type="evidence" value="ECO:0007669"/>
    <property type="project" value="TreeGrafter"/>
</dbReference>
<evidence type="ECO:0000256" key="6">
    <source>
        <dbReference type="SAM" id="SignalP"/>
    </source>
</evidence>
<proteinExistence type="inferred from homology"/>
<evidence type="ECO:0000256" key="1">
    <source>
        <dbReference type="ARBA" id="ARBA00004613"/>
    </source>
</evidence>
<keyword evidence="3" id="KW-0964">Secreted</keyword>
<dbReference type="InterPro" id="IPR006208">
    <property type="entry name" value="Glyco_hormone_CN"/>
</dbReference>
<evidence type="ECO:0000256" key="2">
    <source>
        <dbReference type="ARBA" id="ARBA00006552"/>
    </source>
</evidence>
<feature type="chain" id="PRO_5032314056" description="Glycoprotein hormone subunit beta domain-containing protein" evidence="6">
    <location>
        <begin position="20"/>
        <end position="165"/>
    </location>
</feature>
<dbReference type="PANTHER" id="PTHR11515">
    <property type="entry name" value="GLYCOPROTEIN HORMONE BETA CHAIN"/>
    <property type="match status" value="1"/>
</dbReference>
<dbReference type="Proteomes" id="UP000625711">
    <property type="component" value="Unassembled WGS sequence"/>
</dbReference>
<evidence type="ECO:0000313" key="8">
    <source>
        <dbReference type="EMBL" id="KAF7270133.1"/>
    </source>
</evidence>
<dbReference type="PANTHER" id="PTHR11515:SF13">
    <property type="entry name" value="GLYCOPROTEIN HORMONE BETA 5, ISOFORM A"/>
    <property type="match status" value="1"/>
</dbReference>
<dbReference type="InterPro" id="IPR029034">
    <property type="entry name" value="Cystine-knot_cytokine"/>
</dbReference>
<comment type="similarity">
    <text evidence="2">Belongs to the glycoprotein hormones subunit beta family.</text>
</comment>
<evidence type="ECO:0000259" key="7">
    <source>
        <dbReference type="Pfam" id="PF00007"/>
    </source>
</evidence>
<evidence type="ECO:0000256" key="5">
    <source>
        <dbReference type="SAM" id="MobiDB-lite"/>
    </source>
</evidence>
<evidence type="ECO:0000256" key="4">
    <source>
        <dbReference type="ARBA" id="ARBA00023157"/>
    </source>
</evidence>
<feature type="signal peptide" evidence="6">
    <location>
        <begin position="1"/>
        <end position="19"/>
    </location>
</feature>
<feature type="domain" description="Glycoprotein hormone subunit beta" evidence="7">
    <location>
        <begin position="54"/>
        <end position="143"/>
    </location>
</feature>
<sequence>MMFQLSFYLLVTLATMVRSQSIIEAGSLGNIDENATLKCHKRVYNYRVSQFDQNGKECWDVLSVSACWGRCDSNEIPDFRFPYKKSNHPVCVHYGRNKAFVILRNCEEGALPSAARYEYYEAADCKCQLCSSLDTSCEGLRYRSQRSRPDAGGFKRIIRDPPYYN</sequence>
<reference evidence="8" key="1">
    <citation type="submission" date="2020-08" db="EMBL/GenBank/DDBJ databases">
        <title>Genome sequencing and assembly of the red palm weevil Rhynchophorus ferrugineus.</title>
        <authorList>
            <person name="Dias G.B."/>
            <person name="Bergman C.M."/>
            <person name="Manee M."/>
        </authorList>
    </citation>
    <scope>NUCLEOTIDE SEQUENCE</scope>
    <source>
        <strain evidence="8">AA-2017</strain>
        <tissue evidence="8">Whole larva</tissue>
    </source>
</reference>
<feature type="region of interest" description="Disordered" evidence="5">
    <location>
        <begin position="145"/>
        <end position="165"/>
    </location>
</feature>
<dbReference type="Gene3D" id="2.10.90.10">
    <property type="entry name" value="Cystine-knot cytokines"/>
    <property type="match status" value="1"/>
</dbReference>
<evidence type="ECO:0000313" key="9">
    <source>
        <dbReference type="Proteomes" id="UP000625711"/>
    </source>
</evidence>
<dbReference type="OrthoDB" id="10006958at2759"/>
<dbReference type="AlphaFoldDB" id="A0A834M4I7"/>
<protein>
    <recommendedName>
        <fullName evidence="7">Glycoprotein hormone subunit beta domain-containing protein</fullName>
    </recommendedName>
</protein>
<gene>
    <name evidence="8" type="ORF">GWI33_016872</name>
</gene>
<keyword evidence="6" id="KW-0732">Signal</keyword>
<accession>A0A834M4I7</accession>
<dbReference type="InterPro" id="IPR001545">
    <property type="entry name" value="Gonadotropin_bsu"/>
</dbReference>
<dbReference type="GO" id="GO:0005179">
    <property type="term" value="F:hormone activity"/>
    <property type="evidence" value="ECO:0007669"/>
    <property type="project" value="InterPro"/>
</dbReference>
<keyword evidence="4" id="KW-1015">Disulfide bond</keyword>
<comment type="caution">
    <text evidence="8">The sequence shown here is derived from an EMBL/GenBank/DDBJ whole genome shotgun (WGS) entry which is preliminary data.</text>
</comment>
<dbReference type="GO" id="GO:0007186">
    <property type="term" value="P:G protein-coupled receptor signaling pathway"/>
    <property type="evidence" value="ECO:0007669"/>
    <property type="project" value="TreeGrafter"/>
</dbReference>
<dbReference type="SUPFAM" id="SSF57501">
    <property type="entry name" value="Cystine-knot cytokines"/>
    <property type="match status" value="1"/>
</dbReference>
<dbReference type="CDD" id="cd00069">
    <property type="entry name" value="GHB_like"/>
    <property type="match status" value="1"/>
</dbReference>